<dbReference type="OrthoDB" id="7159357at2"/>
<evidence type="ECO:0000313" key="4">
    <source>
        <dbReference type="EMBL" id="MQX35812.1"/>
    </source>
</evidence>
<reference evidence="4 5" key="1">
    <citation type="submission" date="2019-10" db="EMBL/GenBank/DDBJ databases">
        <title>Draft whole-genome sequence of the purple nonsulfur photosynthetic bacterium Roseospira navarrensis DSM 15114.</title>
        <authorList>
            <person name="Kyndt J.A."/>
            <person name="Meyer T.E."/>
        </authorList>
    </citation>
    <scope>NUCLEOTIDE SEQUENCE [LARGE SCALE GENOMIC DNA]</scope>
    <source>
        <strain evidence="4 5">DSM 15114</strain>
    </source>
</reference>
<protein>
    <submittedName>
        <fullName evidence="4">DUF3426 domain-containing protein</fullName>
    </submittedName>
</protein>
<comment type="caution">
    <text evidence="4">The sequence shown here is derived from an EMBL/GenBank/DDBJ whole genome shotgun (WGS) entry which is preliminary data.</text>
</comment>
<accession>A0A7X2D3N7</accession>
<gene>
    <name evidence="4" type="ORF">GHC57_04685</name>
</gene>
<keyword evidence="2" id="KW-0472">Membrane</keyword>
<feature type="compositionally biased region" description="Basic and acidic residues" evidence="1">
    <location>
        <begin position="127"/>
        <end position="152"/>
    </location>
</feature>
<dbReference type="AlphaFoldDB" id="A0A7X2D3N7"/>
<keyword evidence="2" id="KW-1133">Transmembrane helix</keyword>
<feature type="compositionally biased region" description="Acidic residues" evidence="1">
    <location>
        <begin position="117"/>
        <end position="126"/>
    </location>
</feature>
<name>A0A7X2D3N7_9PROT</name>
<feature type="transmembrane region" description="Helical" evidence="2">
    <location>
        <begin position="178"/>
        <end position="199"/>
    </location>
</feature>
<dbReference type="Pfam" id="PF13717">
    <property type="entry name" value="Zn_ribbon_4"/>
    <property type="match status" value="1"/>
</dbReference>
<dbReference type="InterPro" id="IPR011723">
    <property type="entry name" value="Znf/thioredoxin_put"/>
</dbReference>
<keyword evidence="5" id="KW-1185">Reference proteome</keyword>
<dbReference type="NCBIfam" id="TIGR02098">
    <property type="entry name" value="MJ0042_CXXC"/>
    <property type="match status" value="1"/>
</dbReference>
<organism evidence="4 5">
    <name type="scientific">Roseospira navarrensis</name>
    <dbReference type="NCBI Taxonomy" id="140058"/>
    <lineage>
        <taxon>Bacteria</taxon>
        <taxon>Pseudomonadati</taxon>
        <taxon>Pseudomonadota</taxon>
        <taxon>Alphaproteobacteria</taxon>
        <taxon>Rhodospirillales</taxon>
        <taxon>Rhodospirillaceae</taxon>
        <taxon>Roseospira</taxon>
    </lineage>
</organism>
<sequence>MKIPCPNCGTRFSVPDRALGQTGRTLKCARCGHKWHQHPAPGTETPPPTPATDAAPPAEPPPGDHGPLSEHLGMAPPPPVDEAEDDVPPMTSEPPEGRGRDVWPDGSGRDAAGSAADDSDDFDFDDILARLESQEKERTGRSDRTSDDRDTFGDDDLPGVLRGRLGDQARGRRRPPAWASWLMVGVVVVAGALGGLYFLRDTVVGVVPAAEPVYTALGIPLTRPGLGLEFENVVPTREMVDDDEILVVRGFINNISEVERPVPGLRLTLNDEAGAMVQQMTAPPPVDALPPGETAPFRITLRNRLPDAVQIEVAFTERPADPMMAPPAQ</sequence>
<dbReference type="EMBL" id="WIVE01000009">
    <property type="protein sequence ID" value="MQX35812.1"/>
    <property type="molecule type" value="Genomic_DNA"/>
</dbReference>
<keyword evidence="2" id="KW-0812">Transmembrane</keyword>
<evidence type="ECO:0000313" key="5">
    <source>
        <dbReference type="Proteomes" id="UP000434582"/>
    </source>
</evidence>
<feature type="domain" description="Zinc finger/thioredoxin putative" evidence="3">
    <location>
        <begin position="1"/>
        <end position="35"/>
    </location>
</feature>
<evidence type="ECO:0000256" key="1">
    <source>
        <dbReference type="SAM" id="MobiDB-lite"/>
    </source>
</evidence>
<feature type="region of interest" description="Disordered" evidence="1">
    <location>
        <begin position="34"/>
        <end position="172"/>
    </location>
</feature>
<dbReference type="Pfam" id="PF11906">
    <property type="entry name" value="DUF3426"/>
    <property type="match status" value="1"/>
</dbReference>
<evidence type="ECO:0000256" key="2">
    <source>
        <dbReference type="SAM" id="Phobius"/>
    </source>
</evidence>
<dbReference type="Proteomes" id="UP000434582">
    <property type="component" value="Unassembled WGS sequence"/>
</dbReference>
<feature type="compositionally biased region" description="Low complexity" evidence="1">
    <location>
        <begin position="105"/>
        <end position="116"/>
    </location>
</feature>
<dbReference type="InterPro" id="IPR021834">
    <property type="entry name" value="DUF3426"/>
</dbReference>
<proteinExistence type="predicted"/>
<evidence type="ECO:0000259" key="3">
    <source>
        <dbReference type="Pfam" id="PF13717"/>
    </source>
</evidence>
<dbReference type="RefSeq" id="WP_153341689.1">
    <property type="nucleotide sequence ID" value="NZ_WIVE01000009.1"/>
</dbReference>